<keyword evidence="1" id="KW-0812">Transmembrane</keyword>
<dbReference type="Proteomes" id="UP000598820">
    <property type="component" value="Unassembled WGS sequence"/>
</dbReference>
<evidence type="ECO:0000256" key="1">
    <source>
        <dbReference type="SAM" id="Phobius"/>
    </source>
</evidence>
<organism evidence="4 5">
    <name type="scientific">Spirosoma profusum</name>
    <dbReference type="NCBI Taxonomy" id="2771354"/>
    <lineage>
        <taxon>Bacteria</taxon>
        <taxon>Pseudomonadati</taxon>
        <taxon>Bacteroidota</taxon>
        <taxon>Cytophagia</taxon>
        <taxon>Cytophagales</taxon>
        <taxon>Cytophagaceae</taxon>
        <taxon>Spirosoma</taxon>
    </lineage>
</organism>
<keyword evidence="1" id="KW-1133">Transmembrane helix</keyword>
<evidence type="ECO:0000313" key="4">
    <source>
        <dbReference type="EMBL" id="MBD2704393.1"/>
    </source>
</evidence>
<keyword evidence="1" id="KW-0472">Membrane</keyword>
<evidence type="ECO:0000313" key="5">
    <source>
        <dbReference type="Proteomes" id="UP000598820"/>
    </source>
</evidence>
<keyword evidence="5" id="KW-1185">Reference proteome</keyword>
<dbReference type="Pfam" id="PF18174">
    <property type="entry name" value="HU-CCDC81_bac_1"/>
    <property type="match status" value="1"/>
</dbReference>
<dbReference type="EMBL" id="JACWZY010000031">
    <property type="protein sequence ID" value="MBD2704393.1"/>
    <property type="molecule type" value="Genomic_DNA"/>
</dbReference>
<proteinExistence type="predicted"/>
<protein>
    <submittedName>
        <fullName evidence="4">SPOR domain-containing protein</fullName>
    </submittedName>
</protein>
<feature type="transmembrane region" description="Helical" evidence="1">
    <location>
        <begin position="178"/>
        <end position="199"/>
    </location>
</feature>
<gene>
    <name evidence="4" type="ORF">IC229_27380</name>
</gene>
<feature type="domain" description="CCDC81-like prokaryotic HU" evidence="2">
    <location>
        <begin position="1"/>
        <end position="59"/>
    </location>
</feature>
<comment type="caution">
    <text evidence="4">The sequence shown here is derived from an EMBL/GenBank/DDBJ whole genome shotgun (WGS) entry which is preliminary data.</text>
</comment>
<dbReference type="InterPro" id="IPR040495">
    <property type="entry name" value="HU-CCDC81_bac_1"/>
</dbReference>
<evidence type="ECO:0000259" key="2">
    <source>
        <dbReference type="Pfam" id="PF18174"/>
    </source>
</evidence>
<evidence type="ECO:0000259" key="3">
    <source>
        <dbReference type="Pfam" id="PF18175"/>
    </source>
</evidence>
<dbReference type="Pfam" id="PF18175">
    <property type="entry name" value="HU-CCDC81_bac_2"/>
    <property type="match status" value="1"/>
</dbReference>
<name>A0A926Y0L2_9BACT</name>
<dbReference type="AlphaFoldDB" id="A0A926Y0L2"/>
<dbReference type="RefSeq" id="WP_190890935.1">
    <property type="nucleotide sequence ID" value="NZ_JACWZY010000031.1"/>
</dbReference>
<sequence>MTTVNEYLKKLLYQYDCVVVPELGAFLTHYQPATFTEASGLYLPPRKRIAFNEALRLDDGILVNFIMLHESVARDVAQRHVATFVNEMHQQIDTGGRFEIDNIGTFTNNDEKRLQFHPSVRHNFFGEAYGMAPFSTQRATKKPLAEPAIDAVPITALGPVLVRDEDVIHTPLQPSIPYWRIAAAVLLIGSVGVVSYFSVIKPGQPFQSSLDPSKLFHSTTAYFDKLTSKNETVEPEAAKKITPLSIPAEETKSALATPPPAPVVETKVAPVIIKPVEVATKPVTVASAPAVIKSAPTNAKSAPEVAVKSTPVAVKTAPSVTKAAPVVVKSAPVAAKPVAVPNSAPVVVKAAPAIKTTPTVVKSAPVVAKSMPEAVKPVVAPVSKNAVPIPTAVNTKPAVAAAPVNKPAVVKTAPVVAAKPRRIYPNFLAIAGVFVSKQNAYRLKYQLRQAGYTDAFVINPRRGQKQLYKVSAIGSNVREDVLTKMPEINDLTGAESWVFENF</sequence>
<accession>A0A926Y0L2</accession>
<feature type="domain" description="CCDC81-like prokaryotic HU" evidence="3">
    <location>
        <begin position="60"/>
        <end position="129"/>
    </location>
</feature>
<dbReference type="InterPro" id="IPR041268">
    <property type="entry name" value="HU-CCDC81_bac_2"/>
</dbReference>
<reference evidence="4" key="1">
    <citation type="submission" date="2020-09" db="EMBL/GenBank/DDBJ databases">
        <authorList>
            <person name="Kim M.K."/>
        </authorList>
    </citation>
    <scope>NUCLEOTIDE SEQUENCE</scope>
    <source>
        <strain evidence="4">BT702</strain>
    </source>
</reference>